<dbReference type="AlphaFoldDB" id="A0A552KV23"/>
<sequence length="82" mass="9058">MTQTEEPDTEIFQVAKAQRAILMTKDSDFVDLVERLGSPPQIIWLTCGNTSNARLREILSETLPRALELLAAGETLVEISGD</sequence>
<gene>
    <name evidence="2" type="ORF">EWV45_10795</name>
</gene>
<proteinExistence type="predicted"/>
<comment type="caution">
    <text evidence="2">The sequence shown here is derived from an EMBL/GenBank/DDBJ whole genome shotgun (WGS) entry which is preliminary data.</text>
</comment>
<dbReference type="EMBL" id="SFAM01000092">
    <property type="protein sequence ID" value="TRV11803.1"/>
    <property type="molecule type" value="Genomic_DNA"/>
</dbReference>
<dbReference type="InterPro" id="IPR041049">
    <property type="entry name" value="DUF5615"/>
</dbReference>
<dbReference type="Proteomes" id="UP000315868">
    <property type="component" value="Unassembled WGS sequence"/>
</dbReference>
<feature type="domain" description="DUF5615" evidence="1">
    <location>
        <begin position="4"/>
        <end position="75"/>
    </location>
</feature>
<organism evidence="2 3">
    <name type="scientific">Microcystis flos-aquae Mf_QC_C_20070823_S10D</name>
    <dbReference type="NCBI Taxonomy" id="2486236"/>
    <lineage>
        <taxon>Bacteria</taxon>
        <taxon>Bacillati</taxon>
        <taxon>Cyanobacteriota</taxon>
        <taxon>Cyanophyceae</taxon>
        <taxon>Oscillatoriophycideae</taxon>
        <taxon>Chroococcales</taxon>
        <taxon>Microcystaceae</taxon>
        <taxon>Microcystis</taxon>
    </lineage>
</organism>
<dbReference type="Pfam" id="PF18480">
    <property type="entry name" value="DUF5615"/>
    <property type="match status" value="1"/>
</dbReference>
<evidence type="ECO:0000313" key="3">
    <source>
        <dbReference type="Proteomes" id="UP000315868"/>
    </source>
</evidence>
<name>A0A552KV23_9CHRO</name>
<protein>
    <recommendedName>
        <fullName evidence="1">DUF5615 domain-containing protein</fullName>
    </recommendedName>
</protein>
<evidence type="ECO:0000313" key="2">
    <source>
        <dbReference type="EMBL" id="TRV11803.1"/>
    </source>
</evidence>
<accession>A0A552KV23</accession>
<evidence type="ECO:0000259" key="1">
    <source>
        <dbReference type="Pfam" id="PF18480"/>
    </source>
</evidence>
<reference evidence="2 3" key="1">
    <citation type="submission" date="2019-01" db="EMBL/GenBank/DDBJ databases">
        <title>Coherence of Microcystis species and biogeography revealed through population genomics.</title>
        <authorList>
            <person name="Perez-Carrascal O.M."/>
            <person name="Terrat Y."/>
            <person name="Giani A."/>
            <person name="Fortin N."/>
            <person name="Tromas N."/>
            <person name="Shapiro B.J."/>
        </authorList>
    </citation>
    <scope>NUCLEOTIDE SEQUENCE [LARGE SCALE GENOMIC DNA]</scope>
    <source>
        <strain evidence="2">Mf_QC_C_20070823_S10D</strain>
    </source>
</reference>